<feature type="region of interest" description="Disordered" evidence="1">
    <location>
        <begin position="37"/>
        <end position="111"/>
    </location>
</feature>
<comment type="caution">
    <text evidence="4">The sequence shown here is derived from an EMBL/GenBank/DDBJ whole genome shotgun (WGS) entry which is preliminary data.</text>
</comment>
<dbReference type="Pfam" id="PF13843">
    <property type="entry name" value="DDE_Tnp_1_7"/>
    <property type="match status" value="1"/>
</dbReference>
<dbReference type="PANTHER" id="PTHR46599:SF3">
    <property type="entry name" value="PIGGYBAC TRANSPOSABLE ELEMENT-DERIVED PROTEIN 4"/>
    <property type="match status" value="1"/>
</dbReference>
<reference evidence="4 5" key="1">
    <citation type="journal article" date="2012" name="Genome Biol.">
        <title>Genome and low-iron response of an oceanic diatom adapted to chronic iron limitation.</title>
        <authorList>
            <person name="Lommer M."/>
            <person name="Specht M."/>
            <person name="Roy A.S."/>
            <person name="Kraemer L."/>
            <person name="Andreson R."/>
            <person name="Gutowska M.A."/>
            <person name="Wolf J."/>
            <person name="Bergner S.V."/>
            <person name="Schilhabel M.B."/>
            <person name="Klostermeier U.C."/>
            <person name="Beiko R.G."/>
            <person name="Rosenstiel P."/>
            <person name="Hippler M."/>
            <person name="Laroche J."/>
        </authorList>
    </citation>
    <scope>NUCLEOTIDE SEQUENCE [LARGE SCALE GENOMIC DNA]</scope>
    <source>
        <strain evidence="4 5">CCMP1005</strain>
    </source>
</reference>
<dbReference type="OrthoDB" id="121297at2759"/>
<keyword evidence="2" id="KW-0812">Transmembrane</keyword>
<dbReference type="InterPro" id="IPR029526">
    <property type="entry name" value="PGBD"/>
</dbReference>
<accession>K0S932</accession>
<feature type="compositionally biased region" description="Polar residues" evidence="1">
    <location>
        <begin position="76"/>
        <end position="85"/>
    </location>
</feature>
<feature type="region of interest" description="Disordered" evidence="1">
    <location>
        <begin position="454"/>
        <end position="499"/>
    </location>
</feature>
<organism evidence="4 5">
    <name type="scientific">Thalassiosira oceanica</name>
    <name type="common">Marine diatom</name>
    <dbReference type="NCBI Taxonomy" id="159749"/>
    <lineage>
        <taxon>Eukaryota</taxon>
        <taxon>Sar</taxon>
        <taxon>Stramenopiles</taxon>
        <taxon>Ochrophyta</taxon>
        <taxon>Bacillariophyta</taxon>
        <taxon>Coscinodiscophyceae</taxon>
        <taxon>Thalassiosirophycidae</taxon>
        <taxon>Thalassiosirales</taxon>
        <taxon>Thalassiosiraceae</taxon>
        <taxon>Thalassiosira</taxon>
    </lineage>
</organism>
<evidence type="ECO:0000256" key="1">
    <source>
        <dbReference type="SAM" id="MobiDB-lite"/>
    </source>
</evidence>
<sequence length="800" mass="88724">MVQWEEDENGCSGWTAIVLAATGVAIVLAAVSMAIGAESSDSDDSDEEVATNRTPVEEAAIASDGLVQEPTHPLDQGTSWRQAATNPAAGAASDTPPAPPAGQRGKAPKRSVSIADEAFKNEKIVFAHVDVEDGGPFCGLLQLSAVFMGHDFKVLGWFDRFIKPRDNAIWNEEGCRLSHGYTKDTPEIVNANNIEVVWKEFADEVEKHVGGDKVGVLVAWAGKGSEISKMFNVVEDTHKGTLFFPKELVYFCDPAKVIGHYKSCRLHDDKRTSGRKGYGLGLVYCEAFGKEMDAGCLPDPSHVANASQKGAHNSIVDTFGQAQIFADPRVNKFINKPASIEKISDIWKAKQQQKVEAKAEISRPVPNGYIDEGDDNWQLPKTNQYHGYGGGGVAGPSSAVTTACNNRELADLFMFFITMEMLETIAKETNRYGNEQPMKPADAVEWRARYFAEEETGADEASGATTDDSSTVDTPESEAAADDDDESQDPDYASDEDDEDEGMILGIADLIDADSDDDDDDSVLSFDDDPDGKVRGKLRRLIPLKRGETHPEQRFRYRNASRKWVEVTPGYLLAWFGILLIIGATKMRSWRILWMESQALNCNWIQNAMSFNSFQQIKNYIHFVDSSKSVKPGHPRFHPLQKIQPFLDMLLKQIRKAYTLGQFLSADESMIKYKGKAIRFVQYMPAKPIKHGIKVFALCCSLTGYIYAFYVYCGKELDDCSATQVVERLFRQDSDLLTNSKGRVLYTDNYYTSEELMKLLYTTYGVLLVGTVNLTKKKSRTSVDAPFHKLSNAAKKLVGR</sequence>
<feature type="transmembrane region" description="Helical" evidence="2">
    <location>
        <begin position="12"/>
        <end position="35"/>
    </location>
</feature>
<dbReference type="EMBL" id="AGNL01028253">
    <property type="protein sequence ID" value="EJK57431.1"/>
    <property type="molecule type" value="Genomic_DNA"/>
</dbReference>
<protein>
    <recommendedName>
        <fullName evidence="3">PiggyBac transposable element-derived protein domain-containing protein</fullName>
    </recommendedName>
</protein>
<evidence type="ECO:0000259" key="3">
    <source>
        <dbReference type="Pfam" id="PF13843"/>
    </source>
</evidence>
<evidence type="ECO:0000313" key="5">
    <source>
        <dbReference type="Proteomes" id="UP000266841"/>
    </source>
</evidence>
<feature type="compositionally biased region" description="Acidic residues" evidence="1">
    <location>
        <begin position="475"/>
        <end position="499"/>
    </location>
</feature>
<evidence type="ECO:0000256" key="2">
    <source>
        <dbReference type="SAM" id="Phobius"/>
    </source>
</evidence>
<feature type="compositionally biased region" description="Polar residues" evidence="1">
    <location>
        <begin position="463"/>
        <end position="474"/>
    </location>
</feature>
<dbReference type="AlphaFoldDB" id="K0S932"/>
<gene>
    <name evidence="4" type="ORF">THAOC_22525</name>
</gene>
<feature type="compositionally biased region" description="Acidic residues" evidence="1">
    <location>
        <begin position="40"/>
        <end position="49"/>
    </location>
</feature>
<dbReference type="PANTHER" id="PTHR46599">
    <property type="entry name" value="PIGGYBAC TRANSPOSABLE ELEMENT-DERIVED PROTEIN 4"/>
    <property type="match status" value="1"/>
</dbReference>
<feature type="transmembrane region" description="Helical" evidence="2">
    <location>
        <begin position="693"/>
        <end position="712"/>
    </location>
</feature>
<keyword evidence="2" id="KW-0472">Membrane</keyword>
<feature type="transmembrane region" description="Helical" evidence="2">
    <location>
        <begin position="564"/>
        <end position="585"/>
    </location>
</feature>
<feature type="non-terminal residue" evidence="4">
    <location>
        <position position="800"/>
    </location>
</feature>
<dbReference type="Proteomes" id="UP000266841">
    <property type="component" value="Unassembled WGS sequence"/>
</dbReference>
<keyword evidence="2" id="KW-1133">Transmembrane helix</keyword>
<evidence type="ECO:0000313" key="4">
    <source>
        <dbReference type="EMBL" id="EJK57431.1"/>
    </source>
</evidence>
<name>K0S932_THAOC</name>
<proteinExistence type="predicted"/>
<feature type="domain" description="PiggyBac transposable element-derived protein" evidence="3">
    <location>
        <begin position="559"/>
        <end position="777"/>
    </location>
</feature>
<keyword evidence="5" id="KW-1185">Reference proteome</keyword>